<dbReference type="InterPro" id="IPR050134">
    <property type="entry name" value="NAD-dep_sirtuin_deacylases"/>
</dbReference>
<dbReference type="PANTHER" id="PTHR11085">
    <property type="entry name" value="NAD-DEPENDENT PROTEIN DEACYLASE SIRTUIN-5, MITOCHONDRIAL-RELATED"/>
    <property type="match status" value="1"/>
</dbReference>
<dbReference type="Pfam" id="PF02146">
    <property type="entry name" value="SIR2"/>
    <property type="match status" value="1"/>
</dbReference>
<name>A0A146K276_9EUKA</name>
<organism evidence="5">
    <name type="scientific">Trepomonas sp. PC1</name>
    <dbReference type="NCBI Taxonomy" id="1076344"/>
    <lineage>
        <taxon>Eukaryota</taxon>
        <taxon>Metamonada</taxon>
        <taxon>Diplomonadida</taxon>
        <taxon>Hexamitidae</taxon>
        <taxon>Hexamitinae</taxon>
        <taxon>Trepomonas</taxon>
    </lineage>
</organism>
<proteinExistence type="predicted"/>
<dbReference type="AlphaFoldDB" id="A0A146K276"/>
<keyword evidence="2" id="KW-0520">NAD</keyword>
<evidence type="ECO:0000256" key="3">
    <source>
        <dbReference type="PROSITE-ProRule" id="PRU00236"/>
    </source>
</evidence>
<dbReference type="InterPro" id="IPR026590">
    <property type="entry name" value="Ssirtuin_cat_dom"/>
</dbReference>
<dbReference type="CDD" id="cd00296">
    <property type="entry name" value="SIR2"/>
    <property type="match status" value="1"/>
</dbReference>
<keyword evidence="1" id="KW-0808">Transferase</keyword>
<sequence>MNIIKFHTKMLKNLELPKIERNKSQIKLVKQPQSPYYKIFQQIQISDYILIGAGAGFSVDSGLKVYKDIAKIPIYKQLKMDYADLCDPELLKYYESQQIFYGFWGTCYNDYMDTKPHTGYYLLQNMLTKLNKKHFVYTSNVDGFFKRVFNPDNVFEIHGTLMEWQCSKQCSKFVYFFDDDFRFKISENMKYEFTVQKITYSQLKDDVEINQNFDQDYMIQIQMPPQCLPKCHLCNAVLRPRVMMFDDDQYMEIDAEQQQFEDFRRLFLKSKCCTMLEFGCGLRVPTIREDFERWLRKRLQKGKQCQLIRINPGEEKLQKKTNIYRDSVRHIKVGAEQFLRELE</sequence>
<dbReference type="PANTHER" id="PTHR11085:SF10">
    <property type="entry name" value="NAD-DEPENDENT PROTEIN DEACYLASE SIRTUIN-5, MITOCHONDRIAL-RELATED"/>
    <property type="match status" value="1"/>
</dbReference>
<comment type="caution">
    <text evidence="3">Lacks conserved residue(s) required for the propagation of feature annotation.</text>
</comment>
<dbReference type="InterPro" id="IPR026591">
    <property type="entry name" value="Sirtuin_cat_small_dom_sf"/>
</dbReference>
<evidence type="ECO:0000313" key="5">
    <source>
        <dbReference type="EMBL" id="JAP90992.1"/>
    </source>
</evidence>
<dbReference type="PROSITE" id="PS50305">
    <property type="entry name" value="SIRTUIN"/>
    <property type="match status" value="1"/>
</dbReference>
<dbReference type="Gene3D" id="3.30.1600.10">
    <property type="entry name" value="SIR2/SIRT2 'Small Domain"/>
    <property type="match status" value="1"/>
</dbReference>
<dbReference type="SUPFAM" id="SSF52467">
    <property type="entry name" value="DHS-like NAD/FAD-binding domain"/>
    <property type="match status" value="1"/>
</dbReference>
<dbReference type="Gene3D" id="3.40.50.1220">
    <property type="entry name" value="TPP-binding domain"/>
    <property type="match status" value="1"/>
</dbReference>
<reference evidence="5" key="1">
    <citation type="submission" date="2015-07" db="EMBL/GenBank/DDBJ databases">
        <title>Adaptation to a free-living lifestyle via gene acquisitions in the diplomonad Trepomonas sp. PC1.</title>
        <authorList>
            <person name="Xu F."/>
            <person name="Jerlstrom-Hultqvist J."/>
            <person name="Kolisko M."/>
            <person name="Simpson A.G.B."/>
            <person name="Roger A.J."/>
            <person name="Svard S.G."/>
            <person name="Andersson J.O."/>
        </authorList>
    </citation>
    <scope>NUCLEOTIDE SEQUENCE</scope>
    <source>
        <strain evidence="5">PC1</strain>
    </source>
</reference>
<protein>
    <submittedName>
        <fullName evidence="5">Sir2 family protein</fullName>
    </submittedName>
</protein>
<dbReference type="InterPro" id="IPR003000">
    <property type="entry name" value="Sirtuin"/>
</dbReference>
<feature type="domain" description="Deacetylase sirtuin-type" evidence="4">
    <location>
        <begin position="19"/>
        <end position="343"/>
    </location>
</feature>
<evidence type="ECO:0000256" key="1">
    <source>
        <dbReference type="ARBA" id="ARBA00022679"/>
    </source>
</evidence>
<accession>A0A146K276</accession>
<dbReference type="GO" id="GO:0005634">
    <property type="term" value="C:nucleus"/>
    <property type="evidence" value="ECO:0007669"/>
    <property type="project" value="TreeGrafter"/>
</dbReference>
<dbReference type="InterPro" id="IPR029035">
    <property type="entry name" value="DHS-like_NAD/FAD-binding_dom"/>
</dbReference>
<evidence type="ECO:0000256" key="2">
    <source>
        <dbReference type="ARBA" id="ARBA00023027"/>
    </source>
</evidence>
<gene>
    <name evidence="5" type="ORF">TPC1_17527</name>
</gene>
<dbReference type="GO" id="GO:0017136">
    <property type="term" value="F:histone deacetylase activity, NAD-dependent"/>
    <property type="evidence" value="ECO:0007669"/>
    <property type="project" value="TreeGrafter"/>
</dbReference>
<evidence type="ECO:0000259" key="4">
    <source>
        <dbReference type="PROSITE" id="PS50305"/>
    </source>
</evidence>
<dbReference type="GO" id="GO:0070403">
    <property type="term" value="F:NAD+ binding"/>
    <property type="evidence" value="ECO:0007669"/>
    <property type="project" value="InterPro"/>
</dbReference>
<dbReference type="EMBL" id="GDID01005614">
    <property type="protein sequence ID" value="JAP90992.1"/>
    <property type="molecule type" value="Transcribed_RNA"/>
</dbReference>